<dbReference type="AlphaFoldDB" id="A0A2A4GDK7"/>
<dbReference type="InterPro" id="IPR050266">
    <property type="entry name" value="AB_hydrolase_sf"/>
</dbReference>
<name>A0A2A4GDK7_9FLAO</name>
<evidence type="ECO:0000259" key="1">
    <source>
        <dbReference type="Pfam" id="PF12697"/>
    </source>
</evidence>
<sequence length="252" mass="27700">MKIGRKRDGDKGTLIMIHGNSSSSAIFEPVFEEHTLLVEKVTVGLPGHAKTPWPPHSFQGLVQDLVQLFHQCTGPVFVLGHSLGGHIAIELLSKKVPLAGLILCGTPPLTKPYNFEAGFLPVAETQTYFTVHPTVDAIAVLAQKITLDPIVRQQIIKDFNQTDPLFRAALLTSFETGFWSDQFALFTKADCPRLLIVGEQDLLVNPAYIEQVCAQAGENCNLVNIDEGGHFLPLENPTAFTKELTRFISENL</sequence>
<dbReference type="EMBL" id="NBWU01000001">
    <property type="protein sequence ID" value="PCE66677.1"/>
    <property type="molecule type" value="Genomic_DNA"/>
</dbReference>
<gene>
    <name evidence="2" type="ORF">B7P33_05130</name>
</gene>
<dbReference type="Proteomes" id="UP000219559">
    <property type="component" value="Unassembled WGS sequence"/>
</dbReference>
<feature type="domain" description="AB hydrolase-1" evidence="1">
    <location>
        <begin position="14"/>
        <end position="240"/>
    </location>
</feature>
<dbReference type="InterPro" id="IPR000073">
    <property type="entry name" value="AB_hydrolase_1"/>
</dbReference>
<protein>
    <recommendedName>
        <fullName evidence="1">AB hydrolase-1 domain-containing protein</fullName>
    </recommendedName>
</protein>
<organism evidence="2 3">
    <name type="scientific">Sediminicola luteus</name>
    <dbReference type="NCBI Taxonomy" id="319238"/>
    <lineage>
        <taxon>Bacteria</taxon>
        <taxon>Pseudomonadati</taxon>
        <taxon>Bacteroidota</taxon>
        <taxon>Flavobacteriia</taxon>
        <taxon>Flavobacteriales</taxon>
        <taxon>Flavobacteriaceae</taxon>
        <taxon>Sediminicola</taxon>
    </lineage>
</organism>
<accession>A0A2A4GDK7</accession>
<keyword evidence="3" id="KW-1185">Reference proteome</keyword>
<dbReference type="Pfam" id="PF12697">
    <property type="entry name" value="Abhydrolase_6"/>
    <property type="match status" value="1"/>
</dbReference>
<comment type="caution">
    <text evidence="2">The sequence shown here is derived from an EMBL/GenBank/DDBJ whole genome shotgun (WGS) entry which is preliminary data.</text>
</comment>
<dbReference type="SUPFAM" id="SSF53474">
    <property type="entry name" value="alpha/beta-Hydrolases"/>
    <property type="match status" value="1"/>
</dbReference>
<evidence type="ECO:0000313" key="3">
    <source>
        <dbReference type="Proteomes" id="UP000219559"/>
    </source>
</evidence>
<evidence type="ECO:0000313" key="2">
    <source>
        <dbReference type="EMBL" id="PCE66677.1"/>
    </source>
</evidence>
<dbReference type="Gene3D" id="3.40.50.1820">
    <property type="entry name" value="alpha/beta hydrolase"/>
    <property type="match status" value="1"/>
</dbReference>
<proteinExistence type="predicted"/>
<dbReference type="InterPro" id="IPR029058">
    <property type="entry name" value="AB_hydrolase_fold"/>
</dbReference>
<dbReference type="RefSeq" id="WP_097442198.1">
    <property type="nucleotide sequence ID" value="NZ_NBWU01000001.1"/>
</dbReference>
<dbReference type="PANTHER" id="PTHR43798">
    <property type="entry name" value="MONOACYLGLYCEROL LIPASE"/>
    <property type="match status" value="1"/>
</dbReference>
<dbReference type="OrthoDB" id="9780932at2"/>
<reference evidence="2 3" key="1">
    <citation type="submission" date="2017-04" db="EMBL/GenBank/DDBJ databases">
        <title>A new member of the family Flavobacteriaceae isolated from ascidians.</title>
        <authorList>
            <person name="Chen L."/>
        </authorList>
    </citation>
    <scope>NUCLEOTIDE SEQUENCE [LARGE SCALE GENOMIC DNA]</scope>
    <source>
        <strain evidence="2 3">HQA918</strain>
    </source>
</reference>